<protein>
    <recommendedName>
        <fullName evidence="5">Outer membrane protein with glycine zipper</fullName>
    </recommendedName>
</protein>
<evidence type="ECO:0000313" key="3">
    <source>
        <dbReference type="EMBL" id="TCT05020.1"/>
    </source>
</evidence>
<gene>
    <name evidence="3" type="ORF">EDC64_10551</name>
</gene>
<accession>A0A4R3LWL8</accession>
<dbReference type="EMBL" id="SMAI01000005">
    <property type="protein sequence ID" value="TCT05020.1"/>
    <property type="molecule type" value="Genomic_DNA"/>
</dbReference>
<sequence length="109" mass="9812">MKAQIFAALIGVAAVSAGPVAAQGVVGGAQQGAAKGSAIGSDAAGPVGGAVGGAIGAVGGGITGGAKSAADAIQDAGSNAKPARSAQPGTTMSPADSHGGDAHDPSPRK</sequence>
<dbReference type="Proteomes" id="UP000294664">
    <property type="component" value="Unassembled WGS sequence"/>
</dbReference>
<evidence type="ECO:0000256" key="1">
    <source>
        <dbReference type="SAM" id="MobiDB-lite"/>
    </source>
</evidence>
<comment type="caution">
    <text evidence="3">The sequence shown here is derived from an EMBL/GenBank/DDBJ whole genome shotgun (WGS) entry which is preliminary data.</text>
</comment>
<feature type="signal peptide" evidence="2">
    <location>
        <begin position="1"/>
        <end position="22"/>
    </location>
</feature>
<keyword evidence="2" id="KW-0732">Signal</keyword>
<dbReference type="RefSeq" id="WP_132031109.1">
    <property type="nucleotide sequence ID" value="NZ_SMAI01000005.1"/>
</dbReference>
<keyword evidence="4" id="KW-1185">Reference proteome</keyword>
<dbReference type="AlphaFoldDB" id="A0A4R3LWL8"/>
<name>A0A4R3LWL8_9HYPH</name>
<evidence type="ECO:0008006" key="5">
    <source>
        <dbReference type="Google" id="ProtNLM"/>
    </source>
</evidence>
<feature type="chain" id="PRO_5020968310" description="Outer membrane protein with glycine zipper" evidence="2">
    <location>
        <begin position="23"/>
        <end position="109"/>
    </location>
</feature>
<feature type="compositionally biased region" description="Basic and acidic residues" evidence="1">
    <location>
        <begin position="98"/>
        <end position="109"/>
    </location>
</feature>
<feature type="region of interest" description="Disordered" evidence="1">
    <location>
        <begin position="64"/>
        <end position="109"/>
    </location>
</feature>
<proteinExistence type="predicted"/>
<evidence type="ECO:0000313" key="4">
    <source>
        <dbReference type="Proteomes" id="UP000294664"/>
    </source>
</evidence>
<evidence type="ECO:0000256" key="2">
    <source>
        <dbReference type="SAM" id="SignalP"/>
    </source>
</evidence>
<reference evidence="3 4" key="1">
    <citation type="submission" date="2019-03" db="EMBL/GenBank/DDBJ databases">
        <title>Genomic Encyclopedia of Type Strains, Phase IV (KMG-IV): sequencing the most valuable type-strain genomes for metagenomic binning, comparative biology and taxonomic classification.</title>
        <authorList>
            <person name="Goeker M."/>
        </authorList>
    </citation>
    <scope>NUCLEOTIDE SEQUENCE [LARGE SCALE GENOMIC DNA]</scope>
    <source>
        <strain evidence="3 4">DSM 9035</strain>
    </source>
</reference>
<organism evidence="3 4">
    <name type="scientific">Aquabacter spiritensis</name>
    <dbReference type="NCBI Taxonomy" id="933073"/>
    <lineage>
        <taxon>Bacteria</taxon>
        <taxon>Pseudomonadati</taxon>
        <taxon>Pseudomonadota</taxon>
        <taxon>Alphaproteobacteria</taxon>
        <taxon>Hyphomicrobiales</taxon>
        <taxon>Xanthobacteraceae</taxon>
        <taxon>Aquabacter</taxon>
    </lineage>
</organism>